<feature type="compositionally biased region" description="Basic and acidic residues" evidence="3">
    <location>
        <begin position="181"/>
        <end position="196"/>
    </location>
</feature>
<gene>
    <name evidence="5" type="ORF">CQW23_24754</name>
</gene>
<dbReference type="Pfam" id="PF08879">
    <property type="entry name" value="WRC"/>
    <property type="match status" value="1"/>
</dbReference>
<evidence type="ECO:0000256" key="2">
    <source>
        <dbReference type="PROSITE-ProRule" id="PRU01002"/>
    </source>
</evidence>
<feature type="domain" description="WRC" evidence="4">
    <location>
        <begin position="215"/>
        <end position="260"/>
    </location>
</feature>
<evidence type="ECO:0000259" key="4">
    <source>
        <dbReference type="PROSITE" id="PS51667"/>
    </source>
</evidence>
<reference evidence="5 6" key="1">
    <citation type="journal article" date="2017" name="Genome Biol.">
        <title>New reference genome sequences of hot pepper reveal the massive evolution of plant disease-resistance genes by retroduplication.</title>
        <authorList>
            <person name="Kim S."/>
            <person name="Park J."/>
            <person name="Yeom S.I."/>
            <person name="Kim Y.M."/>
            <person name="Seo E."/>
            <person name="Kim K.T."/>
            <person name="Kim M.S."/>
            <person name="Lee J.M."/>
            <person name="Cheong K."/>
            <person name="Shin H.S."/>
            <person name="Kim S.B."/>
            <person name="Han K."/>
            <person name="Lee J."/>
            <person name="Park M."/>
            <person name="Lee H.A."/>
            <person name="Lee H.Y."/>
            <person name="Lee Y."/>
            <person name="Oh S."/>
            <person name="Lee J.H."/>
            <person name="Choi E."/>
            <person name="Choi E."/>
            <person name="Lee S.E."/>
            <person name="Jeon J."/>
            <person name="Kim H."/>
            <person name="Choi G."/>
            <person name="Song H."/>
            <person name="Lee J."/>
            <person name="Lee S.C."/>
            <person name="Kwon J.K."/>
            <person name="Lee H.Y."/>
            <person name="Koo N."/>
            <person name="Hong Y."/>
            <person name="Kim R.W."/>
            <person name="Kang W.H."/>
            <person name="Huh J.H."/>
            <person name="Kang B.C."/>
            <person name="Yang T.J."/>
            <person name="Lee Y.H."/>
            <person name="Bennetzen J.L."/>
            <person name="Choi D."/>
        </authorList>
    </citation>
    <scope>NUCLEOTIDE SEQUENCE [LARGE SCALE GENOMIC DNA]</scope>
    <source>
        <strain evidence="6">cv. PBC81</strain>
    </source>
</reference>
<dbReference type="STRING" id="33114.A0A2G2VVR3"/>
<protein>
    <recommendedName>
        <fullName evidence="4">WRC domain-containing protein</fullName>
    </recommendedName>
</protein>
<evidence type="ECO:0000256" key="1">
    <source>
        <dbReference type="ARBA" id="ARBA00023242"/>
    </source>
</evidence>
<organism evidence="5 6">
    <name type="scientific">Capsicum baccatum</name>
    <name type="common">Peruvian pepper</name>
    <dbReference type="NCBI Taxonomy" id="33114"/>
    <lineage>
        <taxon>Eukaryota</taxon>
        <taxon>Viridiplantae</taxon>
        <taxon>Streptophyta</taxon>
        <taxon>Embryophyta</taxon>
        <taxon>Tracheophyta</taxon>
        <taxon>Spermatophyta</taxon>
        <taxon>Magnoliopsida</taxon>
        <taxon>eudicotyledons</taxon>
        <taxon>Gunneridae</taxon>
        <taxon>Pentapetalae</taxon>
        <taxon>asterids</taxon>
        <taxon>lamiids</taxon>
        <taxon>Solanales</taxon>
        <taxon>Solanaceae</taxon>
        <taxon>Solanoideae</taxon>
        <taxon>Capsiceae</taxon>
        <taxon>Capsicum</taxon>
    </lineage>
</organism>
<evidence type="ECO:0000313" key="6">
    <source>
        <dbReference type="Proteomes" id="UP000224567"/>
    </source>
</evidence>
<proteinExistence type="predicted"/>
<dbReference type="PANTHER" id="PTHR34122:SF1">
    <property type="entry name" value="EXPRESSED PROTEIN"/>
    <property type="match status" value="1"/>
</dbReference>
<comment type="caution">
    <text evidence="5">The sequence shown here is derived from an EMBL/GenBank/DDBJ whole genome shotgun (WGS) entry which is preliminary data.</text>
</comment>
<reference evidence="6" key="2">
    <citation type="journal article" date="2017" name="J. Anim. Genet.">
        <title>Multiple reference genome sequences of hot pepper reveal the massive evolution of plant disease resistance genes by retroduplication.</title>
        <authorList>
            <person name="Kim S."/>
            <person name="Park J."/>
            <person name="Yeom S.-I."/>
            <person name="Kim Y.-M."/>
            <person name="Seo E."/>
            <person name="Kim K.-T."/>
            <person name="Kim M.-S."/>
            <person name="Lee J.M."/>
            <person name="Cheong K."/>
            <person name="Shin H.-S."/>
            <person name="Kim S.-B."/>
            <person name="Han K."/>
            <person name="Lee J."/>
            <person name="Park M."/>
            <person name="Lee H.-A."/>
            <person name="Lee H.-Y."/>
            <person name="Lee Y."/>
            <person name="Oh S."/>
            <person name="Lee J.H."/>
            <person name="Choi E."/>
            <person name="Choi E."/>
            <person name="Lee S.E."/>
            <person name="Jeon J."/>
            <person name="Kim H."/>
            <person name="Choi G."/>
            <person name="Song H."/>
            <person name="Lee J."/>
            <person name="Lee S.-C."/>
            <person name="Kwon J.-K."/>
            <person name="Lee H.-Y."/>
            <person name="Koo N."/>
            <person name="Hong Y."/>
            <person name="Kim R.W."/>
            <person name="Kang W.-H."/>
            <person name="Huh J.H."/>
            <person name="Kang B.-C."/>
            <person name="Yang T.-J."/>
            <person name="Lee Y.-H."/>
            <person name="Bennetzen J.L."/>
            <person name="Choi D."/>
        </authorList>
    </citation>
    <scope>NUCLEOTIDE SEQUENCE [LARGE SCALE GENOMIC DNA]</scope>
    <source>
        <strain evidence="6">cv. PBC81</strain>
    </source>
</reference>
<dbReference type="Proteomes" id="UP000224567">
    <property type="component" value="Unassembled WGS sequence"/>
</dbReference>
<feature type="region of interest" description="Disordered" evidence="3">
    <location>
        <begin position="26"/>
        <end position="132"/>
    </location>
</feature>
<dbReference type="AlphaFoldDB" id="A0A2G2VVR3"/>
<keyword evidence="6" id="KW-1185">Reference proteome</keyword>
<evidence type="ECO:0000313" key="5">
    <source>
        <dbReference type="EMBL" id="PHT37054.1"/>
    </source>
</evidence>
<feature type="region of interest" description="Disordered" evidence="3">
    <location>
        <begin position="151"/>
        <end position="196"/>
    </location>
</feature>
<dbReference type="PANTHER" id="PTHR34122">
    <property type="entry name" value="EXPRESSED PROTEIN-RELATED"/>
    <property type="match status" value="1"/>
</dbReference>
<accession>A0A2G2VVR3</accession>
<dbReference type="PROSITE" id="PS51667">
    <property type="entry name" value="WRC"/>
    <property type="match status" value="1"/>
</dbReference>
<evidence type="ECO:0000256" key="3">
    <source>
        <dbReference type="SAM" id="MobiDB-lite"/>
    </source>
</evidence>
<sequence length="344" mass="39038">MRIRKRFPPPPLDPKVNNQVLVQLNINNDSLPSDLPNQSHPQPSDQPVTVTGGKPSTSWVVFGGNSNNQDKLNKKKDVEAEEEEEKLWREKKESFGSTSNDHDNKKESFLTNTPQLGSLLPQSSSSSDLVDGRWCEEDDHKVIPLKKRSRDSYHNINNNSSSNINTMKSKTNKKCPPENGNEEKQEQDHYRRIDNTNTDHKVGQVNKKSKRGSVILEGSRCSRVNGRGWRCCQQTLVGYSLCEHHLGKGRLRSMNSTVQNSMNNKKKKEEVLKEEKSLPNDHEYYGVDDNDDDDDDKKDSFMTTKKKKMKKLGMVKARSLSSLLGQTDNAVATMVVVDNDNKKE</sequence>
<name>A0A2G2VVR3_CAPBA</name>
<dbReference type="OrthoDB" id="686202at2759"/>
<feature type="compositionally biased region" description="Acidic residues" evidence="3">
    <location>
        <begin position="286"/>
        <end position="296"/>
    </location>
</feature>
<dbReference type="EMBL" id="MLFT02000010">
    <property type="protein sequence ID" value="PHT37054.1"/>
    <property type="molecule type" value="Genomic_DNA"/>
</dbReference>
<feature type="compositionally biased region" description="Basic and acidic residues" evidence="3">
    <location>
        <begin position="86"/>
        <end position="108"/>
    </location>
</feature>
<feature type="compositionally biased region" description="Basic and acidic residues" evidence="3">
    <location>
        <begin position="267"/>
        <end position="285"/>
    </location>
</feature>
<comment type="caution">
    <text evidence="2">Lacks conserved residue(s) required for the propagation of feature annotation.</text>
</comment>
<feature type="compositionally biased region" description="Low complexity" evidence="3">
    <location>
        <begin position="114"/>
        <end position="129"/>
    </location>
</feature>
<dbReference type="InterPro" id="IPR014977">
    <property type="entry name" value="WRC_dom"/>
</dbReference>
<feature type="compositionally biased region" description="Low complexity" evidence="3">
    <location>
        <begin position="155"/>
        <end position="169"/>
    </location>
</feature>
<feature type="compositionally biased region" description="Polar residues" evidence="3">
    <location>
        <begin position="29"/>
        <end position="70"/>
    </location>
</feature>
<keyword evidence="1" id="KW-0539">Nucleus</keyword>
<feature type="region of interest" description="Disordered" evidence="3">
    <location>
        <begin position="260"/>
        <end position="308"/>
    </location>
</feature>